<dbReference type="Pfam" id="PF02179">
    <property type="entry name" value="BAG"/>
    <property type="match status" value="1"/>
</dbReference>
<evidence type="ECO:0000259" key="4">
    <source>
        <dbReference type="PROSITE" id="PS51035"/>
    </source>
</evidence>
<evidence type="ECO:0000313" key="5">
    <source>
        <dbReference type="Proteomes" id="UP000887574"/>
    </source>
</evidence>
<keyword evidence="5" id="KW-1185">Reference proteome</keyword>
<organism evidence="5 6">
    <name type="scientific">Ditylenchus dipsaci</name>
    <dbReference type="NCBI Taxonomy" id="166011"/>
    <lineage>
        <taxon>Eukaryota</taxon>
        <taxon>Metazoa</taxon>
        <taxon>Ecdysozoa</taxon>
        <taxon>Nematoda</taxon>
        <taxon>Chromadorea</taxon>
        <taxon>Rhabditida</taxon>
        <taxon>Tylenchina</taxon>
        <taxon>Tylenchomorpha</taxon>
        <taxon>Sphaerularioidea</taxon>
        <taxon>Anguinidae</taxon>
        <taxon>Anguininae</taxon>
        <taxon>Ditylenchus</taxon>
    </lineage>
</organism>
<dbReference type="CDD" id="cd17039">
    <property type="entry name" value="Ubl_ubiquitin_like"/>
    <property type="match status" value="1"/>
</dbReference>
<evidence type="ECO:0000259" key="3">
    <source>
        <dbReference type="PROSITE" id="PS50053"/>
    </source>
</evidence>
<dbReference type="AlphaFoldDB" id="A0A915DIW2"/>
<dbReference type="PROSITE" id="PS50053">
    <property type="entry name" value="UBIQUITIN_2"/>
    <property type="match status" value="1"/>
</dbReference>
<proteinExistence type="predicted"/>
<protein>
    <recommendedName>
        <fullName evidence="1">BAG family molecular chaperone regulator 1</fullName>
    </recommendedName>
</protein>
<dbReference type="Gene3D" id="1.20.58.120">
    <property type="entry name" value="BAG domain"/>
    <property type="match status" value="1"/>
</dbReference>
<dbReference type="SUPFAM" id="SSF63491">
    <property type="entry name" value="BAG domain"/>
    <property type="match status" value="1"/>
</dbReference>
<dbReference type="GO" id="GO:0051087">
    <property type="term" value="F:protein-folding chaperone binding"/>
    <property type="evidence" value="ECO:0007669"/>
    <property type="project" value="InterPro"/>
</dbReference>
<dbReference type="WBParaSite" id="jg1973">
    <property type="protein sequence ID" value="jg1973"/>
    <property type="gene ID" value="jg1973"/>
</dbReference>
<dbReference type="Proteomes" id="UP000887574">
    <property type="component" value="Unplaced"/>
</dbReference>
<evidence type="ECO:0000256" key="2">
    <source>
        <dbReference type="SAM" id="MobiDB-lite"/>
    </source>
</evidence>
<evidence type="ECO:0000313" key="6">
    <source>
        <dbReference type="WBParaSite" id="jg1973"/>
    </source>
</evidence>
<dbReference type="InterPro" id="IPR029071">
    <property type="entry name" value="Ubiquitin-like_domsf"/>
</dbReference>
<dbReference type="SUPFAM" id="SSF54236">
    <property type="entry name" value="Ubiquitin-like"/>
    <property type="match status" value="1"/>
</dbReference>
<dbReference type="InterPro" id="IPR003103">
    <property type="entry name" value="BAG_domain"/>
</dbReference>
<dbReference type="InterPro" id="IPR036533">
    <property type="entry name" value="BAG_dom_sf"/>
</dbReference>
<feature type="domain" description="Ubiquitin-like" evidence="3">
    <location>
        <begin position="87"/>
        <end position="138"/>
    </location>
</feature>
<sequence length="272" mass="31189">MRLFCWKSGESACRNKNARMTVLKIPVKCGPKELIANIDLSESSADESASKKDAAREENDSLVKPDGKAPANNDQGDSIPWSNSALKTVGDLRKFIAEEVNGDSSKLKIIFRGKFIGNDINQPLKQFNFKESDKLMVMNVPKQVLREDSAGFKALLDYEKKHLLALNKLYDKNGEDMTQLERNFLEGNILKEMIQRMEKQLHLFTEICMRHLEAIDSIPISDESTREEQLQRNREKRKSLVNGIQELLNKNDKYLFRLSQYAFKTEHPDQGH</sequence>
<name>A0A915DIW2_9BILA</name>
<dbReference type="SMART" id="SM00264">
    <property type="entry name" value="BAG"/>
    <property type="match status" value="1"/>
</dbReference>
<dbReference type="Gene3D" id="3.10.20.90">
    <property type="entry name" value="Phosphatidylinositol 3-kinase Catalytic Subunit, Chain A, domain 1"/>
    <property type="match status" value="1"/>
</dbReference>
<evidence type="ECO:0000256" key="1">
    <source>
        <dbReference type="ARBA" id="ARBA00022374"/>
    </source>
</evidence>
<dbReference type="InterPro" id="IPR000626">
    <property type="entry name" value="Ubiquitin-like_dom"/>
</dbReference>
<feature type="region of interest" description="Disordered" evidence="2">
    <location>
        <begin position="45"/>
        <end position="82"/>
    </location>
</feature>
<feature type="compositionally biased region" description="Basic and acidic residues" evidence="2">
    <location>
        <begin position="48"/>
        <end position="67"/>
    </location>
</feature>
<dbReference type="PROSITE" id="PS51035">
    <property type="entry name" value="BAG"/>
    <property type="match status" value="1"/>
</dbReference>
<accession>A0A915DIW2</accession>
<feature type="domain" description="BAG" evidence="4">
    <location>
        <begin position="169"/>
        <end position="255"/>
    </location>
</feature>
<feature type="compositionally biased region" description="Polar residues" evidence="2">
    <location>
        <begin position="72"/>
        <end position="82"/>
    </location>
</feature>
<reference evidence="6" key="1">
    <citation type="submission" date="2022-11" db="UniProtKB">
        <authorList>
            <consortium name="WormBaseParasite"/>
        </authorList>
    </citation>
    <scope>IDENTIFICATION</scope>
</reference>